<dbReference type="Proteomes" id="UP000636793">
    <property type="component" value="Unassembled WGS sequence"/>
</dbReference>
<evidence type="ECO:0000313" key="2">
    <source>
        <dbReference type="EMBL" id="GGB29029.1"/>
    </source>
</evidence>
<dbReference type="PANTHER" id="PTHR46825">
    <property type="entry name" value="D-ALANYL-D-ALANINE-CARBOXYPEPTIDASE/ENDOPEPTIDASE AMPH"/>
    <property type="match status" value="1"/>
</dbReference>
<sequence>MSTVEEVGAWIEAELPGMLEEAQIPAASVALLADGHIVSRSAGLLNTATGVEATDDSVFQIGSITKVFTATLVMQLVDEGLVDLDRPLRQYVPDFTIADEAARDSLTVRQLLSHTAGFEGDYFDDTGMGDDCVEKFVPVLAKAPQLFQPGERFSYNNAGFIMLGRLVEVLRDAPYNTVLRERIAEPLGMPHFATDAYEAIRFRAAIGHVPGPDADFVPAPTWNLARSNSPAGSMLSMTAGDLLTFAVMHLDGGVAKDGTRVLSEESATAMQQPQVHLPDLGLLGTDWGLGWEYNSWDGGPVIGHDGNTVGQASFLRIVPGKNIAVAMLTNGGNPFTLYDAIMPRVLHELADVTVPPNPAPTDAAGPAPAAHRIEGTYSSSVSDSTVTVDEQGRIWLEQVMKGIFADMAPDPEPVELLPWRADTLVPRTPTMGMYMPHAFVGDDGEGRALYLHTGRADRRVSA</sequence>
<keyword evidence="2" id="KW-0378">Hydrolase</keyword>
<dbReference type="RefSeq" id="WP_188836794.1">
    <property type="nucleotide sequence ID" value="NZ_BMHI01000003.1"/>
</dbReference>
<dbReference type="InterPro" id="IPR050491">
    <property type="entry name" value="AmpC-like"/>
</dbReference>
<dbReference type="Gene3D" id="3.40.710.10">
    <property type="entry name" value="DD-peptidase/beta-lactamase superfamily"/>
    <property type="match status" value="1"/>
</dbReference>
<evidence type="ECO:0000259" key="1">
    <source>
        <dbReference type="Pfam" id="PF00144"/>
    </source>
</evidence>
<dbReference type="SUPFAM" id="SSF56601">
    <property type="entry name" value="beta-lactamase/transpeptidase-like"/>
    <property type="match status" value="1"/>
</dbReference>
<comment type="caution">
    <text evidence="2">The sequence shown here is derived from an EMBL/GenBank/DDBJ whole genome shotgun (WGS) entry which is preliminary data.</text>
</comment>
<name>A0A916T341_9MICO</name>
<reference evidence="2" key="2">
    <citation type="submission" date="2020-09" db="EMBL/GenBank/DDBJ databases">
        <authorList>
            <person name="Sun Q."/>
            <person name="Zhou Y."/>
        </authorList>
    </citation>
    <scope>NUCLEOTIDE SEQUENCE</scope>
    <source>
        <strain evidence="2">CGMCC 1.15085</strain>
    </source>
</reference>
<keyword evidence="3" id="KW-1185">Reference proteome</keyword>
<dbReference type="PANTHER" id="PTHR46825:SF9">
    <property type="entry name" value="BETA-LACTAMASE-RELATED DOMAIN-CONTAINING PROTEIN"/>
    <property type="match status" value="1"/>
</dbReference>
<reference evidence="2" key="1">
    <citation type="journal article" date="2014" name="Int. J. Syst. Evol. Microbiol.">
        <title>Complete genome sequence of Corynebacterium casei LMG S-19264T (=DSM 44701T), isolated from a smear-ripened cheese.</title>
        <authorList>
            <consortium name="US DOE Joint Genome Institute (JGI-PGF)"/>
            <person name="Walter F."/>
            <person name="Albersmeier A."/>
            <person name="Kalinowski J."/>
            <person name="Ruckert C."/>
        </authorList>
    </citation>
    <scope>NUCLEOTIDE SEQUENCE</scope>
    <source>
        <strain evidence="2">CGMCC 1.15085</strain>
    </source>
</reference>
<gene>
    <name evidence="2" type="primary">ampC</name>
    <name evidence="2" type="ORF">GCM10011492_19160</name>
</gene>
<feature type="domain" description="Beta-lactamase-related" evidence="1">
    <location>
        <begin position="18"/>
        <end position="334"/>
    </location>
</feature>
<dbReference type="AlphaFoldDB" id="A0A916T341"/>
<accession>A0A916T341</accession>
<dbReference type="InterPro" id="IPR012338">
    <property type="entry name" value="Beta-lactam/transpept-like"/>
</dbReference>
<dbReference type="GO" id="GO:0016787">
    <property type="term" value="F:hydrolase activity"/>
    <property type="evidence" value="ECO:0007669"/>
    <property type="project" value="UniProtKB-KW"/>
</dbReference>
<organism evidence="2 3">
    <name type="scientific">Flexivirga endophytica</name>
    <dbReference type="NCBI Taxonomy" id="1849103"/>
    <lineage>
        <taxon>Bacteria</taxon>
        <taxon>Bacillati</taxon>
        <taxon>Actinomycetota</taxon>
        <taxon>Actinomycetes</taxon>
        <taxon>Micrococcales</taxon>
        <taxon>Dermacoccaceae</taxon>
        <taxon>Flexivirga</taxon>
    </lineage>
</organism>
<dbReference type="EMBL" id="BMHI01000003">
    <property type="protein sequence ID" value="GGB29029.1"/>
    <property type="molecule type" value="Genomic_DNA"/>
</dbReference>
<evidence type="ECO:0000313" key="3">
    <source>
        <dbReference type="Proteomes" id="UP000636793"/>
    </source>
</evidence>
<dbReference type="Pfam" id="PF00144">
    <property type="entry name" value="Beta-lactamase"/>
    <property type="match status" value="1"/>
</dbReference>
<protein>
    <submittedName>
        <fullName evidence="2">Serine hydrolase</fullName>
    </submittedName>
</protein>
<proteinExistence type="predicted"/>
<dbReference type="InterPro" id="IPR001466">
    <property type="entry name" value="Beta-lactam-related"/>
</dbReference>